<sequence length="158" mass="16580">MVLLLLFDGPALEPPKCRVAGTLFWETSSIRSSCSICSVSSFSVVRPASCNLPFSKLGAFLLLVSSGAMGTLFWETSSIRSSCSICSVSSFSVVRPASCNLPFSKLGAFLLLVSSGAMGEEIRFRADLRSREPEFTSSVAPGGAPSLSFTDRGGGGGY</sequence>
<protein>
    <submittedName>
        <fullName evidence="2">Uncharacterized protein</fullName>
    </submittedName>
</protein>
<dbReference type="AlphaFoldDB" id="A0A8S9FHK2"/>
<comment type="caution">
    <text evidence="2">The sequence shown here is derived from an EMBL/GenBank/DDBJ whole genome shotgun (WGS) entry which is preliminary data.</text>
</comment>
<dbReference type="EMBL" id="QGKY02002305">
    <property type="protein sequence ID" value="KAF2533100.1"/>
    <property type="molecule type" value="Genomic_DNA"/>
</dbReference>
<proteinExistence type="predicted"/>
<accession>A0A8S9FHK2</accession>
<organism evidence="2">
    <name type="scientific">Brassica cretica</name>
    <name type="common">Mustard</name>
    <dbReference type="NCBI Taxonomy" id="69181"/>
    <lineage>
        <taxon>Eukaryota</taxon>
        <taxon>Viridiplantae</taxon>
        <taxon>Streptophyta</taxon>
        <taxon>Embryophyta</taxon>
        <taxon>Tracheophyta</taxon>
        <taxon>Spermatophyta</taxon>
        <taxon>Magnoliopsida</taxon>
        <taxon>eudicotyledons</taxon>
        <taxon>Gunneridae</taxon>
        <taxon>Pentapetalae</taxon>
        <taxon>rosids</taxon>
        <taxon>malvids</taxon>
        <taxon>Brassicales</taxon>
        <taxon>Brassicaceae</taxon>
        <taxon>Brassiceae</taxon>
        <taxon>Brassica</taxon>
    </lineage>
</organism>
<reference evidence="2" key="1">
    <citation type="submission" date="2019-12" db="EMBL/GenBank/DDBJ databases">
        <title>Genome sequencing and annotation of Brassica cretica.</title>
        <authorList>
            <person name="Studholme D.J."/>
            <person name="Sarris P.F."/>
        </authorList>
    </citation>
    <scope>NUCLEOTIDE SEQUENCE</scope>
    <source>
        <strain evidence="2">PFS-102/07</strain>
        <tissue evidence="2">Leaf</tissue>
    </source>
</reference>
<name>A0A8S9FHK2_BRACR</name>
<evidence type="ECO:0000313" key="2">
    <source>
        <dbReference type="EMBL" id="KAF2533100.1"/>
    </source>
</evidence>
<feature type="region of interest" description="Disordered" evidence="1">
    <location>
        <begin position="135"/>
        <end position="158"/>
    </location>
</feature>
<gene>
    <name evidence="2" type="ORF">F2Q70_00031112</name>
</gene>
<evidence type="ECO:0000256" key="1">
    <source>
        <dbReference type="SAM" id="MobiDB-lite"/>
    </source>
</evidence>